<dbReference type="SUPFAM" id="SSF51101">
    <property type="entry name" value="Mannose-binding lectins"/>
    <property type="match status" value="1"/>
</dbReference>
<dbReference type="FunFam" id="2.100.10.30:FF:000001">
    <property type="entry name" value="Jacalin-related lectin 33"/>
    <property type="match status" value="1"/>
</dbReference>
<keyword evidence="2" id="KW-0430">Lectin</keyword>
<reference evidence="5" key="2">
    <citation type="submission" date="2025-08" db="UniProtKB">
        <authorList>
            <consortium name="RefSeq"/>
        </authorList>
    </citation>
    <scope>IDENTIFICATION</scope>
    <source>
        <tissue evidence="5">Leaf</tissue>
    </source>
</reference>
<gene>
    <name evidence="5" type="primary">LOC109719146</name>
</gene>
<dbReference type="InterPro" id="IPR033734">
    <property type="entry name" value="Jacalin-like_lectin_dom_plant"/>
</dbReference>
<evidence type="ECO:0000313" key="5">
    <source>
        <dbReference type="RefSeq" id="XP_020101269.1"/>
    </source>
</evidence>
<dbReference type="GO" id="GO:0030246">
    <property type="term" value="F:carbohydrate binding"/>
    <property type="evidence" value="ECO:0007669"/>
    <property type="project" value="UniProtKB-KW"/>
</dbReference>
<sequence>MAGRIKLGLWGGNGGTLCDIDGHPIRLTKIVIRSGHVIDSLAYEYVQDGKTFSVGPWGGSGGTSTTIEFQPGEFLTAIDGSMGDFHGISDLVKSLSFSTNVRNYGPFGIAGETPFSIPIQSGRVVAFYGRSATYVNAIGIYLLPS</sequence>
<dbReference type="Gene3D" id="2.100.10.30">
    <property type="entry name" value="Jacalin-like lectin domain"/>
    <property type="match status" value="1"/>
</dbReference>
<dbReference type="OrthoDB" id="693107at2759"/>
<dbReference type="PANTHER" id="PTHR46506">
    <property type="entry name" value="OS05G0143600 PROTEIN"/>
    <property type="match status" value="1"/>
</dbReference>
<dbReference type="RefSeq" id="XP_020101269.1">
    <property type="nucleotide sequence ID" value="XM_020245680.1"/>
</dbReference>
<feature type="domain" description="Jacalin-type lectin" evidence="3">
    <location>
        <begin position="4"/>
        <end position="144"/>
    </location>
</feature>
<dbReference type="Proteomes" id="UP000515123">
    <property type="component" value="Linkage group 13"/>
</dbReference>
<dbReference type="Pfam" id="PF01419">
    <property type="entry name" value="Jacalin"/>
    <property type="match status" value="1"/>
</dbReference>
<dbReference type="CDD" id="cd09612">
    <property type="entry name" value="Jacalin"/>
    <property type="match status" value="1"/>
</dbReference>
<accession>A0A6P5FYY4</accession>
<dbReference type="GeneID" id="109719146"/>
<keyword evidence="4" id="KW-1185">Reference proteome</keyword>
<comment type="similarity">
    <text evidence="1">Belongs to the jacalin lectin family.</text>
</comment>
<dbReference type="InterPro" id="IPR001229">
    <property type="entry name" value="Jacalin-like_lectin_dom"/>
</dbReference>
<dbReference type="SMART" id="SM00915">
    <property type="entry name" value="Jacalin"/>
    <property type="match status" value="1"/>
</dbReference>
<name>A0A6P5FYY4_ANACO</name>
<evidence type="ECO:0000313" key="4">
    <source>
        <dbReference type="Proteomes" id="UP000515123"/>
    </source>
</evidence>
<organism evidence="4 5">
    <name type="scientific">Ananas comosus</name>
    <name type="common">Pineapple</name>
    <name type="synonym">Ananas ananas</name>
    <dbReference type="NCBI Taxonomy" id="4615"/>
    <lineage>
        <taxon>Eukaryota</taxon>
        <taxon>Viridiplantae</taxon>
        <taxon>Streptophyta</taxon>
        <taxon>Embryophyta</taxon>
        <taxon>Tracheophyta</taxon>
        <taxon>Spermatophyta</taxon>
        <taxon>Magnoliopsida</taxon>
        <taxon>Liliopsida</taxon>
        <taxon>Poales</taxon>
        <taxon>Bromeliaceae</taxon>
        <taxon>Bromelioideae</taxon>
        <taxon>Ananas</taxon>
    </lineage>
</organism>
<evidence type="ECO:0000256" key="1">
    <source>
        <dbReference type="ARBA" id="ARBA00006568"/>
    </source>
</evidence>
<protein>
    <submittedName>
        <fullName evidence="5">Protein GOS9-like isoform X2</fullName>
    </submittedName>
</protein>
<dbReference type="PROSITE" id="PS51752">
    <property type="entry name" value="JACALIN_LECTIN"/>
    <property type="match status" value="1"/>
</dbReference>
<evidence type="ECO:0000256" key="2">
    <source>
        <dbReference type="ARBA" id="ARBA00022734"/>
    </source>
</evidence>
<dbReference type="InterPro" id="IPR036404">
    <property type="entry name" value="Jacalin-like_lectin_dom_sf"/>
</dbReference>
<dbReference type="AlphaFoldDB" id="A0A6P5FYY4"/>
<proteinExistence type="inferred from homology"/>
<evidence type="ECO:0000259" key="3">
    <source>
        <dbReference type="PROSITE" id="PS51752"/>
    </source>
</evidence>
<reference evidence="4" key="1">
    <citation type="journal article" date="2015" name="Nat. Genet.">
        <title>The pineapple genome and the evolution of CAM photosynthesis.</title>
        <authorList>
            <person name="Ming R."/>
            <person name="VanBuren R."/>
            <person name="Wai C.M."/>
            <person name="Tang H."/>
            <person name="Schatz M.C."/>
            <person name="Bowers J.E."/>
            <person name="Lyons E."/>
            <person name="Wang M.L."/>
            <person name="Chen J."/>
            <person name="Biggers E."/>
            <person name="Zhang J."/>
            <person name="Huang L."/>
            <person name="Zhang L."/>
            <person name="Miao W."/>
            <person name="Zhang J."/>
            <person name="Ye Z."/>
            <person name="Miao C."/>
            <person name="Lin Z."/>
            <person name="Wang H."/>
            <person name="Zhou H."/>
            <person name="Yim W.C."/>
            <person name="Priest H.D."/>
            <person name="Zheng C."/>
            <person name="Woodhouse M."/>
            <person name="Edger P.P."/>
            <person name="Guyot R."/>
            <person name="Guo H.B."/>
            <person name="Guo H."/>
            <person name="Zheng G."/>
            <person name="Singh R."/>
            <person name="Sharma A."/>
            <person name="Min X."/>
            <person name="Zheng Y."/>
            <person name="Lee H."/>
            <person name="Gurtowski J."/>
            <person name="Sedlazeck F.J."/>
            <person name="Harkess A."/>
            <person name="McKain M.R."/>
            <person name="Liao Z."/>
            <person name="Fang J."/>
            <person name="Liu J."/>
            <person name="Zhang X."/>
            <person name="Zhang Q."/>
            <person name="Hu W."/>
            <person name="Qin Y."/>
            <person name="Wang K."/>
            <person name="Chen L.Y."/>
            <person name="Shirley N."/>
            <person name="Lin Y.R."/>
            <person name="Liu L.Y."/>
            <person name="Hernandez A.G."/>
            <person name="Wright C.L."/>
            <person name="Bulone V."/>
            <person name="Tuskan G.A."/>
            <person name="Heath K."/>
            <person name="Zee F."/>
            <person name="Moore P.H."/>
            <person name="Sunkar R."/>
            <person name="Leebens-Mack J.H."/>
            <person name="Mockler T."/>
            <person name="Bennetzen J.L."/>
            <person name="Freeling M."/>
            <person name="Sankoff D."/>
            <person name="Paterson A.H."/>
            <person name="Zhu X."/>
            <person name="Yang X."/>
            <person name="Smith J.A."/>
            <person name="Cushman J.C."/>
            <person name="Paull R.E."/>
            <person name="Yu Q."/>
        </authorList>
    </citation>
    <scope>NUCLEOTIDE SEQUENCE [LARGE SCALE GENOMIC DNA]</scope>
    <source>
        <strain evidence="4">cv. F153</strain>
    </source>
</reference>